<feature type="region of interest" description="Disordered" evidence="1">
    <location>
        <begin position="277"/>
        <end position="307"/>
    </location>
</feature>
<protein>
    <submittedName>
        <fullName evidence="2">Uncharacterized protein</fullName>
    </submittedName>
</protein>
<organism evidence="2">
    <name type="scientific">Virus NIOZ-UU157</name>
    <dbReference type="NCBI Taxonomy" id="2763269"/>
    <lineage>
        <taxon>Viruses</taxon>
    </lineage>
</organism>
<evidence type="ECO:0000313" key="2">
    <source>
        <dbReference type="EMBL" id="QPI16278.1"/>
    </source>
</evidence>
<dbReference type="EMBL" id="MW030548">
    <property type="protein sequence ID" value="QPI16278.1"/>
    <property type="molecule type" value="Genomic_DNA"/>
</dbReference>
<gene>
    <name evidence="2" type="ORF">NIOZUU157_00163</name>
</gene>
<accession>A0A7S9STX4</accession>
<evidence type="ECO:0000256" key="1">
    <source>
        <dbReference type="SAM" id="MobiDB-lite"/>
    </source>
</evidence>
<reference evidence="2" key="1">
    <citation type="submission" date="2020-08" db="EMBL/GenBank/DDBJ databases">
        <title>Bridging the membrane lipid divide: bacteria of the FCB group superphylum have the potential to synthesize archaeal ether lipids.</title>
        <authorList>
            <person name="Villanueva L."/>
            <person name="von Meijenfeldt F.A.B."/>
            <person name="Westbye A.B."/>
            <person name="Yadav S."/>
            <person name="Hopmans E.C."/>
            <person name="Dutilh B.E."/>
            <person name="Sinninghe Damste J.S."/>
        </authorList>
    </citation>
    <scope>NUCLEOTIDE SEQUENCE</scope>
    <source>
        <strain evidence="2">NIOZ-UU157</strain>
    </source>
</reference>
<sequence length="307" mass="34861">MSVKDAEAKAFTDLQNITQSTQQSARPDMTSKQQASWIGKLVLNFLNTPSQYNRIIKKAGSDIKNRRITPPNTTQMQSDMSNASRMLYYGAAQNLIFYSLQTALFAVMFDDDDEESEAFLKKKERVINGSIDTILRGSGIYGVAISTLKNMMIKFLEQREKGYNKDESAVIMEMLNFSPVVGIKARKIVNAEKTLNYNKKVIDEMETFDIDNPQWSAVTNYVESITTAPVNRIYQKTINLRNAADNNYTALQRALFFSGYTTWSLDLGDTEKMEKIKSDIKKKKKQEKKKSKKKKGKGGLTKLPISF</sequence>
<name>A0A7S9STX4_9VIRU</name>
<proteinExistence type="predicted"/>
<feature type="compositionally biased region" description="Basic residues" evidence="1">
    <location>
        <begin position="280"/>
        <end position="297"/>
    </location>
</feature>